<accession>A0A2P2MJK0</accession>
<evidence type="ECO:0000313" key="1">
    <source>
        <dbReference type="EMBL" id="MBX30342.1"/>
    </source>
</evidence>
<dbReference type="AlphaFoldDB" id="A0A2P2MJK0"/>
<protein>
    <submittedName>
        <fullName evidence="1">Uncharacterized protein</fullName>
    </submittedName>
</protein>
<proteinExistence type="predicted"/>
<reference evidence="1" key="1">
    <citation type="submission" date="2018-02" db="EMBL/GenBank/DDBJ databases">
        <title>Rhizophora mucronata_Transcriptome.</title>
        <authorList>
            <person name="Meera S.P."/>
            <person name="Sreeshan A."/>
            <person name="Augustine A."/>
        </authorList>
    </citation>
    <scope>NUCLEOTIDE SEQUENCE</scope>
    <source>
        <tissue evidence="1">Leaf</tissue>
    </source>
</reference>
<organism evidence="1">
    <name type="scientific">Rhizophora mucronata</name>
    <name type="common">Asiatic mangrove</name>
    <dbReference type="NCBI Taxonomy" id="61149"/>
    <lineage>
        <taxon>Eukaryota</taxon>
        <taxon>Viridiplantae</taxon>
        <taxon>Streptophyta</taxon>
        <taxon>Embryophyta</taxon>
        <taxon>Tracheophyta</taxon>
        <taxon>Spermatophyta</taxon>
        <taxon>Magnoliopsida</taxon>
        <taxon>eudicotyledons</taxon>
        <taxon>Gunneridae</taxon>
        <taxon>Pentapetalae</taxon>
        <taxon>rosids</taxon>
        <taxon>fabids</taxon>
        <taxon>Malpighiales</taxon>
        <taxon>Rhizophoraceae</taxon>
        <taxon>Rhizophora</taxon>
    </lineage>
</organism>
<sequence>MCLNRDNPSLSLACCHKLFVPLCHATLHIHRYLSTENQL</sequence>
<name>A0A2P2MJK0_RHIMU</name>
<dbReference type="EMBL" id="GGEC01049858">
    <property type="protein sequence ID" value="MBX30342.1"/>
    <property type="molecule type" value="Transcribed_RNA"/>
</dbReference>